<dbReference type="GO" id="GO:0033013">
    <property type="term" value="P:tetrapyrrole metabolic process"/>
    <property type="evidence" value="ECO:0007669"/>
    <property type="project" value="UniProtKB-ARBA"/>
</dbReference>
<proteinExistence type="inferred from homology"/>
<dbReference type="PIRSF" id="PIRSF005859">
    <property type="entry name" value="PBR"/>
    <property type="match status" value="1"/>
</dbReference>
<evidence type="ECO:0000313" key="7">
    <source>
        <dbReference type="EMBL" id="BAT28652.1"/>
    </source>
</evidence>
<comment type="similarity">
    <text evidence="2">Belongs to the TspO/BZRP family.</text>
</comment>
<evidence type="ECO:0000256" key="4">
    <source>
        <dbReference type="ARBA" id="ARBA00022989"/>
    </source>
</evidence>
<feature type="transmembrane region" description="Helical" evidence="6">
    <location>
        <begin position="44"/>
        <end position="65"/>
    </location>
</feature>
<dbReference type="FunFam" id="1.20.1260.100:FF:000001">
    <property type="entry name" value="translocator protein 2"/>
    <property type="match status" value="1"/>
</dbReference>
<dbReference type="EMBL" id="LC066377">
    <property type="protein sequence ID" value="BAT28652.1"/>
    <property type="molecule type" value="Genomic_DNA"/>
</dbReference>
<sequence>MKQWLSLVVFLVISLGGGLLIGTTNQPGAWYEGLEKPWFNPPNAVFGPAWTLLYILIAVAGWLVWRRRDMRSLKVWGLQMALNFAWTPIFFGAQMLGVALVVVVAMVAAAIAFAVLARRTDGRASLLFMPYIAWLLYATSLNAALWQLNG</sequence>
<name>A0A0P0Z3K1_9HYPH</name>
<keyword evidence="5 6" id="KW-0472">Membrane</keyword>
<reference evidence="7" key="1">
    <citation type="journal article" date="2015" name="Proc. Natl. Acad. Sci. U.S.A.">
        <title>Bacterial clade with the ribosomal RNA operon on a small plasmid rather than the chromosome.</title>
        <authorList>
            <person name="Anda M."/>
            <person name="Ohtsubo Y."/>
            <person name="Okubo T."/>
            <person name="Sugawara M."/>
            <person name="Nagata Y."/>
            <person name="Tsuda M."/>
            <person name="Minamisawa K."/>
            <person name="Mitsui H."/>
        </authorList>
    </citation>
    <scope>NUCLEOTIDE SEQUENCE</scope>
    <source>
        <strain evidence="7">JCM 14755</strain>
    </source>
</reference>
<feature type="transmembrane region" description="Helical" evidence="6">
    <location>
        <begin position="72"/>
        <end position="91"/>
    </location>
</feature>
<feature type="transmembrane region" description="Helical" evidence="6">
    <location>
        <begin position="128"/>
        <end position="148"/>
    </location>
</feature>
<comment type="subcellular location">
    <subcellularLocation>
        <location evidence="1">Membrane</location>
        <topology evidence="1">Multi-pass membrane protein</topology>
    </subcellularLocation>
</comment>
<keyword evidence="4 6" id="KW-1133">Transmembrane helix</keyword>
<evidence type="ECO:0000256" key="5">
    <source>
        <dbReference type="ARBA" id="ARBA00023136"/>
    </source>
</evidence>
<accession>A0A0P0Z3K1</accession>
<keyword evidence="3 6" id="KW-0812">Transmembrane</keyword>
<dbReference type="Gene3D" id="1.20.1260.100">
    <property type="entry name" value="TspO/MBR protein"/>
    <property type="match status" value="1"/>
</dbReference>
<feature type="transmembrane region" description="Helical" evidence="6">
    <location>
        <begin position="97"/>
        <end position="116"/>
    </location>
</feature>
<dbReference type="RefSeq" id="WP_062225800.1">
    <property type="nucleotide sequence ID" value="NZ_BBWR01000002.1"/>
</dbReference>
<dbReference type="InterPro" id="IPR038330">
    <property type="entry name" value="TspO/MBR-related_sf"/>
</dbReference>
<dbReference type="OrthoDB" id="9795496at2"/>
<evidence type="ECO:0000256" key="6">
    <source>
        <dbReference type="SAM" id="Phobius"/>
    </source>
</evidence>
<dbReference type="PANTHER" id="PTHR10057">
    <property type="entry name" value="PERIPHERAL-TYPE BENZODIAZEPINE RECEPTOR"/>
    <property type="match status" value="1"/>
</dbReference>
<organism evidence="7">
    <name type="scientific">Aureimonas frigidaquae</name>
    <dbReference type="NCBI Taxonomy" id="424757"/>
    <lineage>
        <taxon>Bacteria</taxon>
        <taxon>Pseudomonadati</taxon>
        <taxon>Pseudomonadota</taxon>
        <taxon>Alphaproteobacteria</taxon>
        <taxon>Hyphomicrobiales</taxon>
        <taxon>Aurantimonadaceae</taxon>
        <taxon>Aureimonas</taxon>
    </lineage>
</organism>
<dbReference type="AlphaFoldDB" id="A0A0P0Z3K1"/>
<evidence type="ECO:0000256" key="2">
    <source>
        <dbReference type="ARBA" id="ARBA00007524"/>
    </source>
</evidence>
<dbReference type="CDD" id="cd15904">
    <property type="entry name" value="TSPO_MBR"/>
    <property type="match status" value="1"/>
</dbReference>
<dbReference type="Pfam" id="PF03073">
    <property type="entry name" value="TspO_MBR"/>
    <property type="match status" value="1"/>
</dbReference>
<dbReference type="PANTHER" id="PTHR10057:SF0">
    <property type="entry name" value="TRANSLOCATOR PROTEIN"/>
    <property type="match status" value="1"/>
</dbReference>
<dbReference type="GO" id="GO:0016020">
    <property type="term" value="C:membrane"/>
    <property type="evidence" value="ECO:0007669"/>
    <property type="project" value="UniProtKB-SubCell"/>
</dbReference>
<protein>
    <submittedName>
        <fullName evidence="7">Tryptophan rich sensory protein</fullName>
    </submittedName>
</protein>
<evidence type="ECO:0000256" key="3">
    <source>
        <dbReference type="ARBA" id="ARBA00022692"/>
    </source>
</evidence>
<dbReference type="InterPro" id="IPR004307">
    <property type="entry name" value="TspO_MBR"/>
</dbReference>
<evidence type="ECO:0000256" key="1">
    <source>
        <dbReference type="ARBA" id="ARBA00004141"/>
    </source>
</evidence>